<dbReference type="EMBL" id="FUWY01000001">
    <property type="protein sequence ID" value="SJZ35832.1"/>
    <property type="molecule type" value="Genomic_DNA"/>
</dbReference>
<evidence type="ECO:0000313" key="2">
    <source>
        <dbReference type="Proteomes" id="UP000243297"/>
    </source>
</evidence>
<dbReference type="GO" id="GO:0005829">
    <property type="term" value="C:cytosol"/>
    <property type="evidence" value="ECO:0007669"/>
    <property type="project" value="TreeGrafter"/>
</dbReference>
<keyword evidence="2" id="KW-1185">Reference proteome</keyword>
<dbReference type="GO" id="GO:0016791">
    <property type="term" value="F:phosphatase activity"/>
    <property type="evidence" value="ECO:0007669"/>
    <property type="project" value="TreeGrafter"/>
</dbReference>
<dbReference type="InterPro" id="IPR023214">
    <property type="entry name" value="HAD_sf"/>
</dbReference>
<proteinExistence type="predicted"/>
<dbReference type="SUPFAM" id="SSF56784">
    <property type="entry name" value="HAD-like"/>
    <property type="match status" value="1"/>
</dbReference>
<organism evidence="1 2">
    <name type="scientific">Anaerorhabdus furcosa</name>
    <dbReference type="NCBI Taxonomy" id="118967"/>
    <lineage>
        <taxon>Bacteria</taxon>
        <taxon>Bacillati</taxon>
        <taxon>Bacillota</taxon>
        <taxon>Erysipelotrichia</taxon>
        <taxon>Erysipelotrichales</taxon>
        <taxon>Erysipelotrichaceae</taxon>
        <taxon>Anaerorhabdus</taxon>
    </lineage>
</organism>
<dbReference type="GO" id="GO:0000287">
    <property type="term" value="F:magnesium ion binding"/>
    <property type="evidence" value="ECO:0007669"/>
    <property type="project" value="TreeGrafter"/>
</dbReference>
<dbReference type="Pfam" id="PF08282">
    <property type="entry name" value="Hydrolase_3"/>
    <property type="match status" value="1"/>
</dbReference>
<dbReference type="PANTHER" id="PTHR10000:SF8">
    <property type="entry name" value="HAD SUPERFAMILY HYDROLASE-LIKE, TYPE 3"/>
    <property type="match status" value="1"/>
</dbReference>
<evidence type="ECO:0000313" key="1">
    <source>
        <dbReference type="EMBL" id="SJZ35832.1"/>
    </source>
</evidence>
<dbReference type="InterPro" id="IPR036412">
    <property type="entry name" value="HAD-like_sf"/>
</dbReference>
<dbReference type="InterPro" id="IPR006379">
    <property type="entry name" value="HAD-SF_hydro_IIB"/>
</dbReference>
<dbReference type="RefSeq" id="WP_078710669.1">
    <property type="nucleotide sequence ID" value="NZ_FUWY01000001.1"/>
</dbReference>
<dbReference type="Gene3D" id="3.40.50.1000">
    <property type="entry name" value="HAD superfamily/HAD-like"/>
    <property type="match status" value="1"/>
</dbReference>
<dbReference type="NCBIfam" id="TIGR01484">
    <property type="entry name" value="HAD-SF-IIB"/>
    <property type="match status" value="1"/>
</dbReference>
<sequence>MMILASDYDGTLKIKNEISKEDKEAISLFRSCGHKFGIVTGRSIGMIRNELKALNFDYDFIVGGNGAVIANDKGEVIQQFNIEPEAAMQLIHHVLLDEANMIGVSNGIEFGNIQDGLIQEDKNHNELIHTEMLNGYDIVDSKQINSFYFKSNTKEKTKMLYDECVRLFNDELNFHFNNGIIDATKRGIDKKSGIENLTHLIKGEIHVIGDGFNDLPMIEYYGGYTLHHADIAVKKKATQVFESVASCIEYISNK</sequence>
<dbReference type="Gene3D" id="3.30.1240.10">
    <property type="match status" value="1"/>
</dbReference>
<dbReference type="OrthoDB" id="9798208at2"/>
<name>A0A1T4K001_9FIRM</name>
<dbReference type="PANTHER" id="PTHR10000">
    <property type="entry name" value="PHOSPHOSERINE PHOSPHATASE"/>
    <property type="match status" value="1"/>
</dbReference>
<protein>
    <submittedName>
        <fullName evidence="1">Uncharacterized protein</fullName>
    </submittedName>
</protein>
<dbReference type="AlphaFoldDB" id="A0A1T4K001"/>
<gene>
    <name evidence="1" type="ORF">SAMN02745191_0209</name>
</gene>
<reference evidence="2" key="1">
    <citation type="submission" date="2017-02" db="EMBL/GenBank/DDBJ databases">
        <authorList>
            <person name="Varghese N."/>
            <person name="Submissions S."/>
        </authorList>
    </citation>
    <scope>NUCLEOTIDE SEQUENCE [LARGE SCALE GENOMIC DNA]</scope>
    <source>
        <strain evidence="2">ATCC 25662</strain>
    </source>
</reference>
<accession>A0A1T4K001</accession>
<dbReference type="Proteomes" id="UP000243297">
    <property type="component" value="Unassembled WGS sequence"/>
</dbReference>
<dbReference type="STRING" id="118967.SAMN02745191_0209"/>